<comment type="caution">
    <text evidence="1">The sequence shown here is derived from an EMBL/GenBank/DDBJ whole genome shotgun (WGS) entry which is preliminary data.</text>
</comment>
<dbReference type="EMBL" id="AEWV01000041">
    <property type="protein sequence ID" value="EGC16536.1"/>
    <property type="molecule type" value="Genomic_DNA"/>
</dbReference>
<accession>F0F1Z5</accession>
<evidence type="ECO:0000313" key="1">
    <source>
        <dbReference type="EMBL" id="EGC16536.1"/>
    </source>
</evidence>
<dbReference type="AlphaFoldDB" id="F0F1Z5"/>
<dbReference type="HOGENOM" id="CLU_1439325_0_0_4"/>
<dbReference type="STRING" id="888741.HMPREF9098_2130"/>
<reference evidence="1 2" key="1">
    <citation type="submission" date="2011-01" db="EMBL/GenBank/DDBJ databases">
        <authorList>
            <person name="Muzny D."/>
            <person name="Qin X."/>
            <person name="Deng J."/>
            <person name="Jiang H."/>
            <person name="Liu Y."/>
            <person name="Qu J."/>
            <person name="Song X.-Z."/>
            <person name="Zhang L."/>
            <person name="Thornton R."/>
            <person name="Coyle M."/>
            <person name="Francisco L."/>
            <person name="Jackson L."/>
            <person name="Javaid M."/>
            <person name="Korchina V."/>
            <person name="Kovar C."/>
            <person name="Mata R."/>
            <person name="Mathew T."/>
            <person name="Ngo R."/>
            <person name="Nguyen L."/>
            <person name="Nguyen N."/>
            <person name="Okwuonu G."/>
            <person name="Ongeri F."/>
            <person name="Pham C."/>
            <person name="Simmons D."/>
            <person name="Wilczek-Boney K."/>
            <person name="Hale W."/>
            <person name="Jakkamsetti A."/>
            <person name="Pham P."/>
            <person name="Ruth R."/>
            <person name="San Lucas F."/>
            <person name="Warren J."/>
            <person name="Zhang J."/>
            <person name="Zhao Z."/>
            <person name="Zhou C."/>
            <person name="Zhu D."/>
            <person name="Lee S."/>
            <person name="Bess C."/>
            <person name="Blankenburg K."/>
            <person name="Forbes L."/>
            <person name="Fu Q."/>
            <person name="Gubbala S."/>
            <person name="Hirani K."/>
            <person name="Jayaseelan J.C."/>
            <person name="Lara F."/>
            <person name="Munidasa M."/>
            <person name="Palculict T."/>
            <person name="Patil S."/>
            <person name="Pu L.-L."/>
            <person name="Saada N."/>
            <person name="Tang L."/>
            <person name="Weissenberger G."/>
            <person name="Zhu Y."/>
            <person name="Hemphill L."/>
            <person name="Shang Y."/>
            <person name="Youmans B."/>
            <person name="Ayvaz T."/>
            <person name="Ross M."/>
            <person name="Santibanez J."/>
            <person name="Aqrawi P."/>
            <person name="Gross S."/>
            <person name="Joshi V."/>
            <person name="Fowler G."/>
            <person name="Nazareth L."/>
            <person name="Reid J."/>
            <person name="Worley K."/>
            <person name="Petrosino J."/>
            <person name="Highlander S."/>
            <person name="Gibbs R."/>
        </authorList>
    </citation>
    <scope>NUCLEOTIDE SEQUENCE [LARGE SCALE GENOMIC DNA]</scope>
    <source>
        <strain evidence="1 2">ATCC 33394</strain>
    </source>
</reference>
<dbReference type="Proteomes" id="UP000004088">
    <property type="component" value="Unassembled WGS sequence"/>
</dbReference>
<sequence>MQAAFKSPQKQYRRCVHRLAESKIQTDGSLHIPLSFEKALMTDTDPIPLNLPHGWQTHWHHLTALPPDNDYPPDEVFFHFDEDLTYLTYQDYFIDAGFYGGYLSDRKGNFGLVVARGDFLGGSVLENFCTRDPQEVARRIAFYAQAIADGTIGGQDGIPFTAEDEMPDYSVYDQRRVQAACNRPKDTP</sequence>
<evidence type="ECO:0000313" key="2">
    <source>
        <dbReference type="Proteomes" id="UP000004088"/>
    </source>
</evidence>
<gene>
    <name evidence="1" type="ORF">HMPREF9098_2130</name>
</gene>
<protein>
    <submittedName>
        <fullName evidence="1">Uncharacterized protein</fullName>
    </submittedName>
</protein>
<organism evidence="1 2">
    <name type="scientific">Kingella denitrificans ATCC 33394</name>
    <dbReference type="NCBI Taxonomy" id="888741"/>
    <lineage>
        <taxon>Bacteria</taxon>
        <taxon>Pseudomonadati</taxon>
        <taxon>Pseudomonadota</taxon>
        <taxon>Betaproteobacteria</taxon>
        <taxon>Neisseriales</taxon>
        <taxon>Neisseriaceae</taxon>
        <taxon>Kingella</taxon>
    </lineage>
</organism>
<name>F0F1Z5_9NEIS</name>
<proteinExistence type="predicted"/>
<keyword evidence="2" id="KW-1185">Reference proteome</keyword>